<protein>
    <submittedName>
        <fullName evidence="2">PEP-CTERM sorting domain-containing protein</fullName>
    </submittedName>
</protein>
<feature type="domain" description="Ice-binding protein C-terminal" evidence="1">
    <location>
        <begin position="173"/>
        <end position="194"/>
    </location>
</feature>
<organism evidence="2 3">
    <name type="scientific">Prosthecobacter fluviatilis</name>
    <dbReference type="NCBI Taxonomy" id="445931"/>
    <lineage>
        <taxon>Bacteria</taxon>
        <taxon>Pseudomonadati</taxon>
        <taxon>Verrucomicrobiota</taxon>
        <taxon>Verrucomicrobiia</taxon>
        <taxon>Verrucomicrobiales</taxon>
        <taxon>Verrucomicrobiaceae</taxon>
        <taxon>Prosthecobacter</taxon>
    </lineage>
</organism>
<dbReference type="NCBIfam" id="TIGR02595">
    <property type="entry name" value="PEP_CTERM"/>
    <property type="match status" value="1"/>
</dbReference>
<keyword evidence="3" id="KW-1185">Reference proteome</keyword>
<gene>
    <name evidence="2" type="ORF">ACFQDI_04220</name>
</gene>
<dbReference type="InterPro" id="IPR013424">
    <property type="entry name" value="Ice-binding_C"/>
</dbReference>
<reference evidence="3" key="1">
    <citation type="journal article" date="2019" name="Int. J. Syst. Evol. Microbiol.">
        <title>The Global Catalogue of Microorganisms (GCM) 10K type strain sequencing project: providing services to taxonomists for standard genome sequencing and annotation.</title>
        <authorList>
            <consortium name="The Broad Institute Genomics Platform"/>
            <consortium name="The Broad Institute Genome Sequencing Center for Infectious Disease"/>
            <person name="Wu L."/>
            <person name="Ma J."/>
        </authorList>
    </citation>
    <scope>NUCLEOTIDE SEQUENCE [LARGE SCALE GENOMIC DNA]</scope>
    <source>
        <strain evidence="3">CGMCC 4.1469</strain>
    </source>
</reference>
<dbReference type="RefSeq" id="WP_377163734.1">
    <property type="nucleotide sequence ID" value="NZ_JBHSMQ010000001.1"/>
</dbReference>
<proteinExistence type="predicted"/>
<name>A0ABW0KL81_9BACT</name>
<evidence type="ECO:0000313" key="2">
    <source>
        <dbReference type="EMBL" id="MFC5454054.1"/>
    </source>
</evidence>
<evidence type="ECO:0000313" key="3">
    <source>
        <dbReference type="Proteomes" id="UP001596052"/>
    </source>
</evidence>
<dbReference type="Proteomes" id="UP001596052">
    <property type="component" value="Unassembled WGS sequence"/>
</dbReference>
<dbReference type="EMBL" id="JBHSMQ010000001">
    <property type="protein sequence ID" value="MFC5454054.1"/>
    <property type="molecule type" value="Genomic_DNA"/>
</dbReference>
<accession>A0ABW0KL81</accession>
<evidence type="ECO:0000259" key="1">
    <source>
        <dbReference type="Pfam" id="PF07589"/>
    </source>
</evidence>
<comment type="caution">
    <text evidence="2">The sequence shown here is derived from an EMBL/GenBank/DDBJ whole genome shotgun (WGS) entry which is preliminary data.</text>
</comment>
<dbReference type="Pfam" id="PF07589">
    <property type="entry name" value="PEP-CTERM"/>
    <property type="match status" value="1"/>
</dbReference>
<sequence>MLLPFGMAQALTWDEGLNGDLSDDGAAPTLLGTLSAGSNLITGTMGALNGAPPLDADIWNFTIAPGYYLTGINLVGYSSASGSLGNDSFMAIANGGSINLSDPSQHLSNALWGYAQDGFGNTYNDLLMLLDLGPEFGGIGFDGPLPSGNYTFWIQEGSDQINYSIDFVTTPVPVPEPGSLMLLGVAGLWMLRRRR</sequence>